<evidence type="ECO:0000313" key="11">
    <source>
        <dbReference type="Proteomes" id="UP001374579"/>
    </source>
</evidence>
<keyword evidence="11" id="KW-1185">Reference proteome</keyword>
<dbReference type="Pfam" id="PF02018">
    <property type="entry name" value="CBM_4_9"/>
    <property type="match status" value="1"/>
</dbReference>
<dbReference type="PRINTS" id="PR00134">
    <property type="entry name" value="GLHYDRLASE10"/>
</dbReference>
<dbReference type="GO" id="GO:0000272">
    <property type="term" value="P:polysaccharide catabolic process"/>
    <property type="evidence" value="ECO:0007669"/>
    <property type="project" value="UniProtKB-KW"/>
</dbReference>
<dbReference type="PANTHER" id="PTHR31490">
    <property type="entry name" value="GLYCOSYL HYDROLASE"/>
    <property type="match status" value="1"/>
</dbReference>
<dbReference type="Proteomes" id="UP001374579">
    <property type="component" value="Unassembled WGS sequence"/>
</dbReference>
<name>A0AAN9BFH5_9CAEN</name>
<keyword evidence="8" id="KW-0732">Signal</keyword>
<dbReference type="InterPro" id="IPR003305">
    <property type="entry name" value="CenC_carb-bd"/>
</dbReference>
<feature type="domain" description="GH10" evidence="9">
    <location>
        <begin position="202"/>
        <end position="505"/>
    </location>
</feature>
<feature type="chain" id="PRO_5043052956" description="GH10 domain-containing protein" evidence="8">
    <location>
        <begin position="19"/>
        <end position="568"/>
    </location>
</feature>
<protein>
    <recommendedName>
        <fullName evidence="9">GH10 domain-containing protein</fullName>
    </recommendedName>
</protein>
<dbReference type="Gene3D" id="2.60.120.260">
    <property type="entry name" value="Galactose-binding domain-like"/>
    <property type="match status" value="1"/>
</dbReference>
<dbReference type="GO" id="GO:0031176">
    <property type="term" value="F:endo-1,4-beta-xylanase activity"/>
    <property type="evidence" value="ECO:0007669"/>
    <property type="project" value="UniProtKB-ARBA"/>
</dbReference>
<keyword evidence="4" id="KW-0119">Carbohydrate metabolism</keyword>
<dbReference type="SMART" id="SM00633">
    <property type="entry name" value="Glyco_10"/>
    <property type="match status" value="1"/>
</dbReference>
<dbReference type="PROSITE" id="PS51760">
    <property type="entry name" value="GH10_2"/>
    <property type="match status" value="1"/>
</dbReference>
<evidence type="ECO:0000313" key="10">
    <source>
        <dbReference type="EMBL" id="KAK7104502.1"/>
    </source>
</evidence>
<sequence length="568" mass="65190">MKPSVSILVLLLWGYVQGELLTNGGFETLDPWSCYNFNCVLVNDKHSGQHAMKVSHRTVNYQGPSQIITVEQGKTYQASGYIKLLIDQADHMSQRVAMELELRYQDGTKYYQEVAAHPPIKVADGWVQLRGQFAIPTKQIERARVYYQGPIPSVSFLVDDASVTELKLNHDDHTWRNITDQVIRTHRMSNIRINVTTAATISNEDVQIQVIQKKKSFPFGSAVSAVAYNDPSQVKYRDFIGKHFNWAVPENALKWKHIEPRQGHKDYQQALDTVHGLKKQGLKVRGHNLVWSKEPRIQSFVQAMSGDALRQEIKNHIEETMNKTRGLLQHWDVNNEMLHGTWYQDRLHDPDYNLELFRIAHHADPRVKLFLNDYQVVADGALTEPYLAQARHFKSANVGLYGIGVQCHFHDELEPNPYLIKQRLDLLAQAGLPIWVTELDVGAEDENKRADFYEKALKSFYGHPAVEGILFWGFWDQKDWRGEKAALVRGPNLELTAAGRRVLDLFENQWMTDETHVLSHSGHRINVLGFHGDYEVHVRYQGHERKDLVQTFTLSPGQHTHTVSISVN</sequence>
<organism evidence="10 11">
    <name type="scientific">Littorina saxatilis</name>
    <dbReference type="NCBI Taxonomy" id="31220"/>
    <lineage>
        <taxon>Eukaryota</taxon>
        <taxon>Metazoa</taxon>
        <taxon>Spiralia</taxon>
        <taxon>Lophotrochozoa</taxon>
        <taxon>Mollusca</taxon>
        <taxon>Gastropoda</taxon>
        <taxon>Caenogastropoda</taxon>
        <taxon>Littorinimorpha</taxon>
        <taxon>Littorinoidea</taxon>
        <taxon>Littorinidae</taxon>
        <taxon>Littorina</taxon>
    </lineage>
</organism>
<dbReference type="EMBL" id="JBAMIC010000008">
    <property type="protein sequence ID" value="KAK7104502.1"/>
    <property type="molecule type" value="Genomic_DNA"/>
</dbReference>
<keyword evidence="6" id="KW-0624">Polysaccharide degradation</keyword>
<evidence type="ECO:0000256" key="4">
    <source>
        <dbReference type="ARBA" id="ARBA00023277"/>
    </source>
</evidence>
<dbReference type="InterPro" id="IPR031158">
    <property type="entry name" value="GH10_AS"/>
</dbReference>
<evidence type="ECO:0000256" key="2">
    <source>
        <dbReference type="ARBA" id="ARBA00022737"/>
    </source>
</evidence>
<evidence type="ECO:0000256" key="8">
    <source>
        <dbReference type="SAM" id="SignalP"/>
    </source>
</evidence>
<evidence type="ECO:0000256" key="1">
    <source>
        <dbReference type="ARBA" id="ARBA00007495"/>
    </source>
</evidence>
<dbReference type="InterPro" id="IPR044846">
    <property type="entry name" value="GH10"/>
</dbReference>
<feature type="active site" description="Nucleophile" evidence="7">
    <location>
        <position position="438"/>
    </location>
</feature>
<reference evidence="10 11" key="1">
    <citation type="submission" date="2024-02" db="EMBL/GenBank/DDBJ databases">
        <title>Chromosome-scale genome assembly of the rough periwinkle Littorina saxatilis.</title>
        <authorList>
            <person name="De Jode A."/>
            <person name="Faria R."/>
            <person name="Formenti G."/>
            <person name="Sims Y."/>
            <person name="Smith T.P."/>
            <person name="Tracey A."/>
            <person name="Wood J.M.D."/>
            <person name="Zagrodzka Z.B."/>
            <person name="Johannesson K."/>
            <person name="Butlin R.K."/>
            <person name="Leder E.H."/>
        </authorList>
    </citation>
    <scope>NUCLEOTIDE SEQUENCE [LARGE SCALE GENOMIC DNA]</scope>
    <source>
        <strain evidence="10">Snail1</strain>
        <tissue evidence="10">Muscle</tissue>
    </source>
</reference>
<dbReference type="PANTHER" id="PTHR31490:SF1">
    <property type="entry name" value="ENDO-1,4-BETA-XYLANASE 1"/>
    <property type="match status" value="1"/>
</dbReference>
<evidence type="ECO:0000256" key="5">
    <source>
        <dbReference type="ARBA" id="ARBA00023295"/>
    </source>
</evidence>
<keyword evidence="3" id="KW-0378">Hydrolase</keyword>
<evidence type="ECO:0000259" key="9">
    <source>
        <dbReference type="PROSITE" id="PS51760"/>
    </source>
</evidence>
<evidence type="ECO:0000256" key="7">
    <source>
        <dbReference type="PROSITE-ProRule" id="PRU10061"/>
    </source>
</evidence>
<comment type="similarity">
    <text evidence="1">Belongs to the glycosyl hydrolase 10 (cellulase F) family.</text>
</comment>
<dbReference type="InterPro" id="IPR017853">
    <property type="entry name" value="GH"/>
</dbReference>
<dbReference type="SUPFAM" id="SSF51445">
    <property type="entry name" value="(Trans)glycosidases"/>
    <property type="match status" value="1"/>
</dbReference>
<dbReference type="InterPro" id="IPR001000">
    <property type="entry name" value="GH10_dom"/>
</dbReference>
<dbReference type="InterPro" id="IPR008979">
    <property type="entry name" value="Galactose-bd-like_sf"/>
</dbReference>
<keyword evidence="2" id="KW-0677">Repeat</keyword>
<accession>A0AAN9BFH5</accession>
<comment type="caution">
    <text evidence="10">The sequence shown here is derived from an EMBL/GenBank/DDBJ whole genome shotgun (WGS) entry which is preliminary data.</text>
</comment>
<dbReference type="SUPFAM" id="SSF49785">
    <property type="entry name" value="Galactose-binding domain-like"/>
    <property type="match status" value="1"/>
</dbReference>
<evidence type="ECO:0000256" key="3">
    <source>
        <dbReference type="ARBA" id="ARBA00022801"/>
    </source>
</evidence>
<evidence type="ECO:0000256" key="6">
    <source>
        <dbReference type="ARBA" id="ARBA00023326"/>
    </source>
</evidence>
<dbReference type="Pfam" id="PF00331">
    <property type="entry name" value="Glyco_hydro_10"/>
    <property type="match status" value="1"/>
</dbReference>
<dbReference type="AlphaFoldDB" id="A0AAN9BFH5"/>
<dbReference type="Gene3D" id="3.20.20.80">
    <property type="entry name" value="Glycosidases"/>
    <property type="match status" value="1"/>
</dbReference>
<proteinExistence type="inferred from homology"/>
<gene>
    <name evidence="10" type="ORF">V1264_019205</name>
</gene>
<dbReference type="PROSITE" id="PS00591">
    <property type="entry name" value="GH10_1"/>
    <property type="match status" value="1"/>
</dbReference>
<feature type="signal peptide" evidence="8">
    <location>
        <begin position="1"/>
        <end position="18"/>
    </location>
</feature>
<keyword evidence="5" id="KW-0326">Glycosidase</keyword>